<dbReference type="GO" id="GO:0009055">
    <property type="term" value="F:electron transfer activity"/>
    <property type="evidence" value="ECO:0007669"/>
    <property type="project" value="InterPro"/>
</dbReference>
<dbReference type="InterPro" id="IPR008972">
    <property type="entry name" value="Cupredoxin"/>
</dbReference>
<dbReference type="Proteomes" id="UP000249390">
    <property type="component" value="Unassembled WGS sequence"/>
</dbReference>
<evidence type="ECO:0000256" key="4">
    <source>
        <dbReference type="ARBA" id="ARBA00023136"/>
    </source>
</evidence>
<sequence length="193" mass="21194">MATTCSSSSSSWSLTRVAVAAWLCAAVFSLHFSAAVSNEFSVGGDKGWVIPKEDNPQFYNDWASQNRFKVDDTLKFEYRKDSVLEVSKEEYEKCRSSGHPIFFDNREHTSFKLDRSGLFYFISGVSGHCERSQKMIVKVLETENPPQPGGNQPADGNSPPASGGAAAVLRGSPVRFVFFSVSLLGSTIFINAM</sequence>
<evidence type="ECO:0000256" key="1">
    <source>
        <dbReference type="ARBA" id="ARBA00004609"/>
    </source>
</evidence>
<evidence type="ECO:0000256" key="6">
    <source>
        <dbReference type="ARBA" id="ARBA00023180"/>
    </source>
</evidence>
<keyword evidence="7" id="KW-0449">Lipoprotein</keyword>
<feature type="region of interest" description="Disordered" evidence="9">
    <location>
        <begin position="142"/>
        <end position="165"/>
    </location>
</feature>
<dbReference type="Pfam" id="PF02298">
    <property type="entry name" value="Cu_bind_like"/>
    <property type="match status" value="1"/>
</dbReference>
<keyword evidence="4" id="KW-0472">Membrane</keyword>
<dbReference type="FunFam" id="2.60.40.420:FF:000010">
    <property type="entry name" value="Early nodulin-like protein 1"/>
    <property type="match status" value="1"/>
</dbReference>
<keyword evidence="6" id="KW-0325">Glycoprotein</keyword>
<dbReference type="InterPro" id="IPR039391">
    <property type="entry name" value="Phytocyanin-like"/>
</dbReference>
<evidence type="ECO:0000256" key="7">
    <source>
        <dbReference type="ARBA" id="ARBA00023288"/>
    </source>
</evidence>
<gene>
    <name evidence="11" type="ORF">DM860_010055</name>
</gene>
<dbReference type="SUPFAM" id="SSF49503">
    <property type="entry name" value="Cupredoxins"/>
    <property type="match status" value="1"/>
</dbReference>
<evidence type="ECO:0000256" key="9">
    <source>
        <dbReference type="SAM" id="MobiDB-lite"/>
    </source>
</evidence>
<dbReference type="PANTHER" id="PTHR33021:SF289">
    <property type="entry name" value="EARLY NODULIN-LIKE PROTEIN 5-RELATED"/>
    <property type="match status" value="1"/>
</dbReference>
<dbReference type="PANTHER" id="PTHR33021">
    <property type="entry name" value="BLUE COPPER PROTEIN"/>
    <property type="match status" value="1"/>
</dbReference>
<organism evidence="11 12">
    <name type="scientific">Cuscuta australis</name>
    <dbReference type="NCBI Taxonomy" id="267555"/>
    <lineage>
        <taxon>Eukaryota</taxon>
        <taxon>Viridiplantae</taxon>
        <taxon>Streptophyta</taxon>
        <taxon>Embryophyta</taxon>
        <taxon>Tracheophyta</taxon>
        <taxon>Spermatophyta</taxon>
        <taxon>Magnoliopsida</taxon>
        <taxon>eudicotyledons</taxon>
        <taxon>Gunneridae</taxon>
        <taxon>Pentapetalae</taxon>
        <taxon>asterids</taxon>
        <taxon>lamiids</taxon>
        <taxon>Solanales</taxon>
        <taxon>Convolvulaceae</taxon>
        <taxon>Cuscuteae</taxon>
        <taxon>Cuscuta</taxon>
        <taxon>Cuscuta subgen. Grammica</taxon>
        <taxon>Cuscuta sect. Cleistogrammica</taxon>
    </lineage>
</organism>
<feature type="domain" description="Phytocyanin" evidence="10">
    <location>
        <begin position="38"/>
        <end position="141"/>
    </location>
</feature>
<evidence type="ECO:0000256" key="5">
    <source>
        <dbReference type="ARBA" id="ARBA00023157"/>
    </source>
</evidence>
<name>A0A328DAC2_9ASTE</name>
<dbReference type="AlphaFoldDB" id="A0A328DAC2"/>
<evidence type="ECO:0000256" key="8">
    <source>
        <dbReference type="ARBA" id="ARBA00035011"/>
    </source>
</evidence>
<proteinExistence type="inferred from homology"/>
<comment type="subcellular location">
    <subcellularLocation>
        <location evidence="1">Cell membrane</location>
        <topology evidence="1">Lipid-anchor</topology>
        <topology evidence="1">GPI-anchor</topology>
    </subcellularLocation>
</comment>
<evidence type="ECO:0000256" key="2">
    <source>
        <dbReference type="ARBA" id="ARBA00022622"/>
    </source>
</evidence>
<dbReference type="GO" id="GO:0098552">
    <property type="term" value="C:side of membrane"/>
    <property type="evidence" value="ECO:0007669"/>
    <property type="project" value="UniProtKB-KW"/>
</dbReference>
<feature type="compositionally biased region" description="Low complexity" evidence="9">
    <location>
        <begin position="153"/>
        <end position="165"/>
    </location>
</feature>
<dbReference type="Gene3D" id="2.60.40.420">
    <property type="entry name" value="Cupredoxins - blue copper proteins"/>
    <property type="match status" value="1"/>
</dbReference>
<dbReference type="PROSITE" id="PS51485">
    <property type="entry name" value="PHYTOCYANIN"/>
    <property type="match status" value="1"/>
</dbReference>
<comment type="similarity">
    <text evidence="8">Belongs to the early nodulin-like (ENODL) family.</text>
</comment>
<dbReference type="GO" id="GO:0005886">
    <property type="term" value="C:plasma membrane"/>
    <property type="evidence" value="ECO:0007669"/>
    <property type="project" value="UniProtKB-SubCell"/>
</dbReference>
<evidence type="ECO:0000259" key="10">
    <source>
        <dbReference type="PROSITE" id="PS51485"/>
    </source>
</evidence>
<keyword evidence="5" id="KW-1015">Disulfide bond</keyword>
<keyword evidence="12" id="KW-1185">Reference proteome</keyword>
<reference evidence="11 12" key="1">
    <citation type="submission" date="2018-06" db="EMBL/GenBank/DDBJ databases">
        <title>The Genome of Cuscuta australis (Dodder) Provides Insight into the Evolution of Plant Parasitism.</title>
        <authorList>
            <person name="Liu H."/>
        </authorList>
    </citation>
    <scope>NUCLEOTIDE SEQUENCE [LARGE SCALE GENOMIC DNA]</scope>
    <source>
        <strain evidence="12">cv. Yunnan</strain>
        <tissue evidence="11">Vines</tissue>
    </source>
</reference>
<evidence type="ECO:0000256" key="3">
    <source>
        <dbReference type="ARBA" id="ARBA00022729"/>
    </source>
</evidence>
<evidence type="ECO:0000313" key="12">
    <source>
        <dbReference type="Proteomes" id="UP000249390"/>
    </source>
</evidence>
<dbReference type="EMBL" id="NQVE01000188">
    <property type="protein sequence ID" value="RAL41261.1"/>
    <property type="molecule type" value="Genomic_DNA"/>
</dbReference>
<keyword evidence="3" id="KW-0732">Signal</keyword>
<accession>A0A328DAC2</accession>
<protein>
    <recommendedName>
        <fullName evidence="10">Phytocyanin domain-containing protein</fullName>
    </recommendedName>
</protein>
<comment type="caution">
    <text evidence="11">The sequence shown here is derived from an EMBL/GenBank/DDBJ whole genome shotgun (WGS) entry which is preliminary data.</text>
</comment>
<evidence type="ECO:0000313" key="11">
    <source>
        <dbReference type="EMBL" id="RAL41261.1"/>
    </source>
</evidence>
<keyword evidence="2" id="KW-0336">GPI-anchor</keyword>
<dbReference type="InterPro" id="IPR003245">
    <property type="entry name" value="Phytocyanin_dom"/>
</dbReference>